<feature type="transmembrane region" description="Helical" evidence="6">
    <location>
        <begin position="178"/>
        <end position="201"/>
    </location>
</feature>
<dbReference type="Pfam" id="PF03631">
    <property type="entry name" value="Virul_fac_BrkB"/>
    <property type="match status" value="1"/>
</dbReference>
<organism evidence="7">
    <name type="scientific">uncultured Chloroflexia bacterium</name>
    <dbReference type="NCBI Taxonomy" id="1672391"/>
    <lineage>
        <taxon>Bacteria</taxon>
        <taxon>Bacillati</taxon>
        <taxon>Chloroflexota</taxon>
        <taxon>Chloroflexia</taxon>
        <taxon>environmental samples</taxon>
    </lineage>
</organism>
<feature type="transmembrane region" description="Helical" evidence="6">
    <location>
        <begin position="244"/>
        <end position="268"/>
    </location>
</feature>
<dbReference type="PANTHER" id="PTHR30213:SF1">
    <property type="entry name" value="INNER MEMBRANE PROTEIN YHJD"/>
    <property type="match status" value="1"/>
</dbReference>
<feature type="transmembrane region" description="Helical" evidence="6">
    <location>
        <begin position="92"/>
        <end position="111"/>
    </location>
</feature>
<evidence type="ECO:0000256" key="5">
    <source>
        <dbReference type="ARBA" id="ARBA00023136"/>
    </source>
</evidence>
<dbReference type="EMBL" id="CADCTR010002858">
    <property type="protein sequence ID" value="CAA9371635.1"/>
    <property type="molecule type" value="Genomic_DNA"/>
</dbReference>
<gene>
    <name evidence="7" type="ORF">AVDCRST_MAG93-8475</name>
</gene>
<protein>
    <submittedName>
        <fullName evidence="7">Uncharacterized protein</fullName>
    </submittedName>
</protein>
<reference evidence="7" key="1">
    <citation type="submission" date="2020-02" db="EMBL/GenBank/DDBJ databases">
        <authorList>
            <person name="Meier V. D."/>
        </authorList>
    </citation>
    <scope>NUCLEOTIDE SEQUENCE</scope>
    <source>
        <strain evidence="7">AVDCRST_MAG93</strain>
    </source>
</reference>
<feature type="transmembrane region" description="Helical" evidence="6">
    <location>
        <begin position="140"/>
        <end position="166"/>
    </location>
</feature>
<dbReference type="InterPro" id="IPR017039">
    <property type="entry name" value="Virul_fac_BrkB"/>
</dbReference>
<keyword evidence="4 6" id="KW-1133">Transmembrane helix</keyword>
<evidence type="ECO:0000256" key="2">
    <source>
        <dbReference type="ARBA" id="ARBA00022475"/>
    </source>
</evidence>
<name>A0A6J4MXJ1_9CHLR</name>
<accession>A0A6J4MXJ1</accession>
<feature type="transmembrane region" description="Helical" evidence="6">
    <location>
        <begin position="213"/>
        <end position="232"/>
    </location>
</feature>
<proteinExistence type="predicted"/>
<evidence type="ECO:0000313" key="7">
    <source>
        <dbReference type="EMBL" id="CAA9371635.1"/>
    </source>
</evidence>
<dbReference type="AlphaFoldDB" id="A0A6J4MXJ1"/>
<dbReference type="PIRSF" id="PIRSF035875">
    <property type="entry name" value="RNase_BN"/>
    <property type="match status" value="1"/>
</dbReference>
<comment type="subcellular location">
    <subcellularLocation>
        <location evidence="1">Cell membrane</location>
        <topology evidence="1">Multi-pass membrane protein</topology>
    </subcellularLocation>
</comment>
<evidence type="ECO:0000256" key="3">
    <source>
        <dbReference type="ARBA" id="ARBA00022692"/>
    </source>
</evidence>
<keyword evidence="3 6" id="KW-0812">Transmembrane</keyword>
<sequence>MLKAYARLLAAAAAAWLADNVPRLGAALAFYSVVSLAPLLIVAVGVASLWVSQDAVRAEVFLQVRQLMGPVGEEVVAVLFDNAFDAYQQRSGVAATLVGTLILLFAASIVLHELKLMLDLIWDVAPSKRGRVFQTLRTRLFSLAMLLAIGFLLLGSLLLSATLGAFSRFLSARLVVPLPLVAAFDTVLTLLLITLLFALLYKGLPNTKVYWKDVWFGAFVAALLFTGGKWLIGFYLGNTAIGSAYGAASSFVIFLLWVHYTAQTFFFGAEISKVSARRGLTRVPTVAKVDRQVGA</sequence>
<evidence type="ECO:0000256" key="4">
    <source>
        <dbReference type="ARBA" id="ARBA00022989"/>
    </source>
</evidence>
<dbReference type="PANTHER" id="PTHR30213">
    <property type="entry name" value="INNER MEMBRANE PROTEIN YHJD"/>
    <property type="match status" value="1"/>
</dbReference>
<evidence type="ECO:0000256" key="6">
    <source>
        <dbReference type="SAM" id="Phobius"/>
    </source>
</evidence>
<feature type="transmembrane region" description="Helical" evidence="6">
    <location>
        <begin position="30"/>
        <end position="50"/>
    </location>
</feature>
<evidence type="ECO:0000256" key="1">
    <source>
        <dbReference type="ARBA" id="ARBA00004651"/>
    </source>
</evidence>
<keyword evidence="5 6" id="KW-0472">Membrane</keyword>
<dbReference type="GO" id="GO:0005886">
    <property type="term" value="C:plasma membrane"/>
    <property type="evidence" value="ECO:0007669"/>
    <property type="project" value="UniProtKB-SubCell"/>
</dbReference>
<keyword evidence="2" id="KW-1003">Cell membrane</keyword>
<dbReference type="NCBIfam" id="TIGR00765">
    <property type="entry name" value="yihY_not_rbn"/>
    <property type="match status" value="1"/>
</dbReference>